<accession>A0ABY6Y2N5</accession>
<sequence>MDMSVQKHLRRAGAPLVAASMSAAVADATRRLIRARTQDQQYTYDAATVDSAGAFMLGQLERLDQTLNEPLVEYTWSRDVFIRTDVSAADNFASFTNSAFGMSGGINPNGLNWISNEGNAIAGPSVDIAKTAQPLRLWGAEVKYTVPELVQSQQLGMPIDSQKVEAMNLKRQMDVDQIVYFGDPTISGYTGLVNSNSSVASVTNVANGAKGTPQWTTKTPNEILADTNEVLTSAWQASGWKVKPNRLMLPPAQLGYLASTIVSEAGNKSILTYLLENNICSQQGTKLEILPLKWLIGAGVGGTPGTLGTVDRMVAYNNDKKYVQFPMIDLQRTPLEYRSLFQITTYWTRIGQIEWRYGVTAAYRDGI</sequence>
<dbReference type="RefSeq" id="WP_174959685.1">
    <property type="nucleotide sequence ID" value="NZ_CABVQG010000021.1"/>
</dbReference>
<evidence type="ECO:0000313" key="2">
    <source>
        <dbReference type="Proteomes" id="UP000494120"/>
    </source>
</evidence>
<proteinExistence type="predicted"/>
<keyword evidence="2" id="KW-1185">Reference proteome</keyword>
<gene>
    <name evidence="1" type="ORF">BLA17378_05313</name>
</gene>
<dbReference type="InterPro" id="IPR020049">
    <property type="entry name" value="Major_capsid-like"/>
</dbReference>
<organism evidence="1 2">
    <name type="scientific">Burkholderia aenigmatica</name>
    <dbReference type="NCBI Taxonomy" id="2015348"/>
    <lineage>
        <taxon>Bacteria</taxon>
        <taxon>Pseudomonadati</taxon>
        <taxon>Pseudomonadota</taxon>
        <taxon>Betaproteobacteria</taxon>
        <taxon>Burkholderiales</taxon>
        <taxon>Burkholderiaceae</taxon>
        <taxon>Burkholderia</taxon>
        <taxon>Burkholderia cepacia complex</taxon>
    </lineage>
</organism>
<comment type="caution">
    <text evidence="1">The sequence shown here is derived from an EMBL/GenBank/DDBJ whole genome shotgun (WGS) entry which is preliminary data.</text>
</comment>
<dbReference type="PIRSF" id="PIRSF029202">
    <property type="entry name" value="UCP029202"/>
    <property type="match status" value="1"/>
</dbReference>
<dbReference type="Pfam" id="PF09950">
    <property type="entry name" value="Major_capside"/>
    <property type="match status" value="1"/>
</dbReference>
<dbReference type="EMBL" id="CABVQG010000021">
    <property type="protein sequence ID" value="VWD02133.1"/>
    <property type="molecule type" value="Genomic_DNA"/>
</dbReference>
<evidence type="ECO:0000313" key="1">
    <source>
        <dbReference type="EMBL" id="VWD02133.1"/>
    </source>
</evidence>
<name>A0ABY6Y2N5_9BURK</name>
<protein>
    <submittedName>
        <fullName evidence="1">Bacteriophage protein</fullName>
    </submittedName>
</protein>
<dbReference type="Proteomes" id="UP000494120">
    <property type="component" value="Unassembled WGS sequence"/>
</dbReference>
<reference evidence="1 2" key="1">
    <citation type="submission" date="2019-09" db="EMBL/GenBank/DDBJ databases">
        <authorList>
            <person name="Depoorter E."/>
        </authorList>
    </citation>
    <scope>NUCLEOTIDE SEQUENCE [LARGE SCALE GENOMIC DNA]</scope>
    <source>
        <strain evidence="1 2">R-17378</strain>
    </source>
</reference>